<dbReference type="FunFam" id="3.30.70.270:FF:000001">
    <property type="entry name" value="Diguanylate cyclase domain protein"/>
    <property type="match status" value="1"/>
</dbReference>
<dbReference type="InterPro" id="IPR035965">
    <property type="entry name" value="PAS-like_dom_sf"/>
</dbReference>
<dbReference type="CDD" id="cd00130">
    <property type="entry name" value="PAS"/>
    <property type="match status" value="1"/>
</dbReference>
<evidence type="ECO:0000313" key="3">
    <source>
        <dbReference type="EMBL" id="MBC2768547.1"/>
    </source>
</evidence>
<comment type="caution">
    <text evidence="3">The sequence shown here is derived from an EMBL/GenBank/DDBJ whole genome shotgun (WGS) entry which is preliminary data.</text>
</comment>
<dbReference type="SMART" id="SM00091">
    <property type="entry name" value="PAS"/>
    <property type="match status" value="1"/>
</dbReference>
<keyword evidence="1" id="KW-0812">Transmembrane</keyword>
<feature type="transmembrane region" description="Helical" evidence="1">
    <location>
        <begin position="179"/>
        <end position="203"/>
    </location>
</feature>
<evidence type="ECO:0000313" key="4">
    <source>
        <dbReference type="Proteomes" id="UP000545386"/>
    </source>
</evidence>
<name>A0A842HJR6_9BURK</name>
<feature type="transmembrane region" description="Helical" evidence="1">
    <location>
        <begin position="145"/>
        <end position="167"/>
    </location>
</feature>
<dbReference type="SMART" id="SM00267">
    <property type="entry name" value="GGDEF"/>
    <property type="match status" value="1"/>
</dbReference>
<dbReference type="EMBL" id="JACJUU010000001">
    <property type="protein sequence ID" value="MBC2768547.1"/>
    <property type="molecule type" value="Genomic_DNA"/>
</dbReference>
<dbReference type="InterPro" id="IPR000160">
    <property type="entry name" value="GGDEF_dom"/>
</dbReference>
<feature type="transmembrane region" description="Helical" evidence="1">
    <location>
        <begin position="114"/>
        <end position="133"/>
    </location>
</feature>
<dbReference type="InterPro" id="IPR052155">
    <property type="entry name" value="Biofilm_reg_signaling"/>
</dbReference>
<dbReference type="InterPro" id="IPR000014">
    <property type="entry name" value="PAS"/>
</dbReference>
<sequence length="518" mass="58214">MHLPTLLILNIALSVVVGLTLAYTANRRFKELYLWAGAIGIQALGYALGMLHGQIDDIWSIVLGNCAFAISLALMAEGIYHFQKNRPLRWLIWPPVLFTLVVFSIFINDMRARLLYGGLLLAVQIALVIWLLARRHRQTAGRGQYVMILGFLTALAGLALRVSLAINNTGPSTFLDPNHYFNLIFLGNMLSLLLVTVGAIMMVQERIQHALMASENRYRQLIESAQEGIFILIDERCIFANARATALLGIPEKQLLDSMLADLVDHADQPLMMMYRQARALGATHGQTYDVRLHTAHAGVRWFSISSVGLQWQGEDATLVFLSDIHERKLMEEQVRQLAYQDELTRLPNRRQFIDRLKQVLDLHRHVGGHLALMFIDLNKFKALNDEYGHHAGDQVLIEVAQRLREVVRTSDLVARLGGDEFVLLLQGLNEEASAAREQASQIANTLYKTLAEPYERIFSNETHLSITCTLSASIGIHLFKRTHKSAEILLKAADAAMYRAKKTPDNGVQFFDANDAV</sequence>
<dbReference type="Pfam" id="PF00989">
    <property type="entry name" value="PAS"/>
    <property type="match status" value="1"/>
</dbReference>
<gene>
    <name evidence="3" type="ORF">GTU67_01290</name>
</gene>
<dbReference type="NCBIfam" id="TIGR00254">
    <property type="entry name" value="GGDEF"/>
    <property type="match status" value="1"/>
</dbReference>
<reference evidence="3 4" key="1">
    <citation type="submission" date="2020-08" db="EMBL/GenBank/DDBJ databases">
        <title>Paraeoetvoesia sp. YC-7-48 draft genome sequence.</title>
        <authorList>
            <person name="Yao L."/>
        </authorList>
    </citation>
    <scope>NUCLEOTIDE SEQUENCE [LARGE SCALE GENOMIC DNA]</scope>
    <source>
        <strain evidence="4">YC-7-48</strain>
    </source>
</reference>
<feature type="transmembrane region" description="Helical" evidence="1">
    <location>
        <begin position="58"/>
        <end position="76"/>
    </location>
</feature>
<proteinExistence type="predicted"/>
<dbReference type="Gene3D" id="3.30.450.20">
    <property type="entry name" value="PAS domain"/>
    <property type="match status" value="1"/>
</dbReference>
<dbReference type="Gene3D" id="3.30.70.270">
    <property type="match status" value="1"/>
</dbReference>
<dbReference type="Proteomes" id="UP000545386">
    <property type="component" value="Unassembled WGS sequence"/>
</dbReference>
<keyword evidence="1" id="KW-0472">Membrane</keyword>
<dbReference type="PANTHER" id="PTHR44757">
    <property type="entry name" value="DIGUANYLATE CYCLASE DGCP"/>
    <property type="match status" value="1"/>
</dbReference>
<dbReference type="SUPFAM" id="SSF55785">
    <property type="entry name" value="PYP-like sensor domain (PAS domain)"/>
    <property type="match status" value="1"/>
</dbReference>
<dbReference type="InterPro" id="IPR013767">
    <property type="entry name" value="PAS_fold"/>
</dbReference>
<dbReference type="Pfam" id="PF00990">
    <property type="entry name" value="GGDEF"/>
    <property type="match status" value="1"/>
</dbReference>
<dbReference type="PANTHER" id="PTHR44757:SF2">
    <property type="entry name" value="BIOFILM ARCHITECTURE MAINTENANCE PROTEIN MBAA"/>
    <property type="match status" value="1"/>
</dbReference>
<evidence type="ECO:0000259" key="2">
    <source>
        <dbReference type="PROSITE" id="PS50887"/>
    </source>
</evidence>
<dbReference type="GO" id="GO:0006355">
    <property type="term" value="P:regulation of DNA-templated transcription"/>
    <property type="evidence" value="ECO:0007669"/>
    <property type="project" value="InterPro"/>
</dbReference>
<keyword evidence="4" id="KW-1185">Reference proteome</keyword>
<dbReference type="InterPro" id="IPR043128">
    <property type="entry name" value="Rev_trsase/Diguanyl_cyclase"/>
</dbReference>
<accession>A0A842HJR6</accession>
<feature type="domain" description="GGDEF" evidence="2">
    <location>
        <begin position="369"/>
        <end position="514"/>
    </location>
</feature>
<dbReference type="InterPro" id="IPR029787">
    <property type="entry name" value="Nucleotide_cyclase"/>
</dbReference>
<dbReference type="CDD" id="cd01949">
    <property type="entry name" value="GGDEF"/>
    <property type="match status" value="1"/>
</dbReference>
<dbReference type="SUPFAM" id="SSF55073">
    <property type="entry name" value="Nucleotide cyclase"/>
    <property type="match status" value="1"/>
</dbReference>
<feature type="transmembrane region" description="Helical" evidence="1">
    <location>
        <begin position="88"/>
        <end position="108"/>
    </location>
</feature>
<dbReference type="GO" id="GO:0003824">
    <property type="term" value="F:catalytic activity"/>
    <property type="evidence" value="ECO:0007669"/>
    <property type="project" value="UniProtKB-ARBA"/>
</dbReference>
<dbReference type="AlphaFoldDB" id="A0A842HJR6"/>
<dbReference type="PROSITE" id="PS50887">
    <property type="entry name" value="GGDEF"/>
    <property type="match status" value="1"/>
</dbReference>
<protein>
    <submittedName>
        <fullName evidence="3">Diguanylate cyclase</fullName>
    </submittedName>
</protein>
<dbReference type="RefSeq" id="WP_185778385.1">
    <property type="nucleotide sequence ID" value="NZ_JACJUU010000001.1"/>
</dbReference>
<evidence type="ECO:0000256" key="1">
    <source>
        <dbReference type="SAM" id="Phobius"/>
    </source>
</evidence>
<organism evidence="3 4">
    <name type="scientific">Pusillimonas minor</name>
    <dbReference type="NCBI Taxonomy" id="2697024"/>
    <lineage>
        <taxon>Bacteria</taxon>
        <taxon>Pseudomonadati</taxon>
        <taxon>Pseudomonadota</taxon>
        <taxon>Betaproteobacteria</taxon>
        <taxon>Burkholderiales</taxon>
        <taxon>Alcaligenaceae</taxon>
        <taxon>Pusillimonas</taxon>
    </lineage>
</organism>
<feature type="transmembrane region" description="Helical" evidence="1">
    <location>
        <begin position="32"/>
        <end position="52"/>
    </location>
</feature>
<keyword evidence="1" id="KW-1133">Transmembrane helix</keyword>
<dbReference type="NCBIfam" id="TIGR00229">
    <property type="entry name" value="sensory_box"/>
    <property type="match status" value="1"/>
</dbReference>
<feature type="transmembrane region" description="Helical" evidence="1">
    <location>
        <begin position="6"/>
        <end position="25"/>
    </location>
</feature>